<dbReference type="InterPro" id="IPR010982">
    <property type="entry name" value="Lambda_DNA-bd_dom_sf"/>
</dbReference>
<sequence length="119" mass="13656">MSIATNLTNLRKEKDLKQSELAKLANLKTEYISKIERGKMNPTAEKIKKIVIALETTADRLLFDEDEYEPEDDLKPYFTKASSLSQYQKSVVKDFLRGWISVCTSDALSGTEQTRRFDD</sequence>
<dbReference type="EMBL" id="RKHR01000005">
    <property type="protein sequence ID" value="ROR99926.1"/>
    <property type="molecule type" value="Genomic_DNA"/>
</dbReference>
<dbReference type="SMART" id="SM00530">
    <property type="entry name" value="HTH_XRE"/>
    <property type="match status" value="1"/>
</dbReference>
<gene>
    <name evidence="3" type="ORF">EDC56_2561</name>
</gene>
<name>A0A3N2DJG0_9GAMM</name>
<dbReference type="SUPFAM" id="SSF47413">
    <property type="entry name" value="lambda repressor-like DNA-binding domains"/>
    <property type="match status" value="1"/>
</dbReference>
<proteinExistence type="predicted"/>
<organism evidence="3 4">
    <name type="scientific">Sinobacterium caligoides</name>
    <dbReference type="NCBI Taxonomy" id="933926"/>
    <lineage>
        <taxon>Bacteria</taxon>
        <taxon>Pseudomonadati</taxon>
        <taxon>Pseudomonadota</taxon>
        <taxon>Gammaproteobacteria</taxon>
        <taxon>Cellvibrionales</taxon>
        <taxon>Spongiibacteraceae</taxon>
        <taxon>Sinobacterium</taxon>
    </lineage>
</organism>
<dbReference type="PANTHER" id="PTHR46558:SF4">
    <property type="entry name" value="DNA-BIDING PHAGE PROTEIN"/>
    <property type="match status" value="1"/>
</dbReference>
<dbReference type="PANTHER" id="PTHR46558">
    <property type="entry name" value="TRACRIPTIONAL REGULATORY PROTEIN-RELATED-RELATED"/>
    <property type="match status" value="1"/>
</dbReference>
<dbReference type="RefSeq" id="WP_123712932.1">
    <property type="nucleotide sequence ID" value="NZ_RKHR01000005.1"/>
</dbReference>
<evidence type="ECO:0000313" key="4">
    <source>
        <dbReference type="Proteomes" id="UP000275394"/>
    </source>
</evidence>
<dbReference type="Pfam" id="PF01381">
    <property type="entry name" value="HTH_3"/>
    <property type="match status" value="1"/>
</dbReference>
<dbReference type="GO" id="GO:0003677">
    <property type="term" value="F:DNA binding"/>
    <property type="evidence" value="ECO:0007669"/>
    <property type="project" value="UniProtKB-KW"/>
</dbReference>
<keyword evidence="1" id="KW-0238">DNA-binding</keyword>
<reference evidence="3 4" key="1">
    <citation type="submission" date="2018-11" db="EMBL/GenBank/DDBJ databases">
        <title>Genomic Encyclopedia of Type Strains, Phase IV (KMG-IV): sequencing the most valuable type-strain genomes for metagenomic binning, comparative biology and taxonomic classification.</title>
        <authorList>
            <person name="Goeker M."/>
        </authorList>
    </citation>
    <scope>NUCLEOTIDE SEQUENCE [LARGE SCALE GENOMIC DNA]</scope>
    <source>
        <strain evidence="3 4">DSM 100316</strain>
    </source>
</reference>
<keyword evidence="4" id="KW-1185">Reference proteome</keyword>
<dbReference type="InterPro" id="IPR001387">
    <property type="entry name" value="Cro/C1-type_HTH"/>
</dbReference>
<evidence type="ECO:0000259" key="2">
    <source>
        <dbReference type="PROSITE" id="PS50943"/>
    </source>
</evidence>
<comment type="caution">
    <text evidence="3">The sequence shown here is derived from an EMBL/GenBank/DDBJ whole genome shotgun (WGS) entry which is preliminary data.</text>
</comment>
<dbReference type="CDD" id="cd00093">
    <property type="entry name" value="HTH_XRE"/>
    <property type="match status" value="1"/>
</dbReference>
<protein>
    <submittedName>
        <fullName evidence="3">Helix-turn-helix protein</fullName>
    </submittedName>
</protein>
<dbReference type="PROSITE" id="PS50943">
    <property type="entry name" value="HTH_CROC1"/>
    <property type="match status" value="1"/>
</dbReference>
<accession>A0A3N2DJG0</accession>
<dbReference type="Proteomes" id="UP000275394">
    <property type="component" value="Unassembled WGS sequence"/>
</dbReference>
<dbReference type="AlphaFoldDB" id="A0A3N2DJG0"/>
<evidence type="ECO:0000313" key="3">
    <source>
        <dbReference type="EMBL" id="ROR99926.1"/>
    </source>
</evidence>
<evidence type="ECO:0000256" key="1">
    <source>
        <dbReference type="ARBA" id="ARBA00023125"/>
    </source>
</evidence>
<feature type="domain" description="HTH cro/C1-type" evidence="2">
    <location>
        <begin position="7"/>
        <end position="61"/>
    </location>
</feature>
<dbReference type="OrthoDB" id="9810578at2"/>
<dbReference type="Gene3D" id="1.10.260.40">
    <property type="entry name" value="lambda repressor-like DNA-binding domains"/>
    <property type="match status" value="1"/>
</dbReference>